<feature type="compositionally biased region" description="Low complexity" evidence="1">
    <location>
        <begin position="12"/>
        <end position="32"/>
    </location>
</feature>
<feature type="compositionally biased region" description="Low complexity" evidence="1">
    <location>
        <begin position="40"/>
        <end position="51"/>
    </location>
</feature>
<gene>
    <name evidence="3" type="primary">LZTR1_15</name>
    <name evidence="3" type="ORF">PGT21_023220</name>
</gene>
<feature type="region of interest" description="Disordered" evidence="1">
    <location>
        <begin position="12"/>
        <end position="58"/>
    </location>
</feature>
<protein>
    <submittedName>
        <fullName evidence="3">Leucine-zipper-like transcriptional regulator 1</fullName>
    </submittedName>
</protein>
<keyword evidence="4" id="KW-1185">Reference proteome</keyword>
<dbReference type="Pfam" id="PF20515">
    <property type="entry name" value="2OG-FeII_Oxy_6"/>
    <property type="match status" value="1"/>
</dbReference>
<feature type="domain" description="Tet-like 2OG-Fe(II) oxygenase" evidence="2">
    <location>
        <begin position="251"/>
        <end position="463"/>
    </location>
</feature>
<comment type="caution">
    <text evidence="3">The sequence shown here is derived from an EMBL/GenBank/DDBJ whole genome shotgun (WGS) entry which is preliminary data.</text>
</comment>
<dbReference type="EMBL" id="VSWC01000092">
    <property type="protein sequence ID" value="KAA1091084.1"/>
    <property type="molecule type" value="Genomic_DNA"/>
</dbReference>
<dbReference type="Proteomes" id="UP000324748">
    <property type="component" value="Unassembled WGS sequence"/>
</dbReference>
<accession>A0A5B0NRF6</accession>
<proteinExistence type="predicted"/>
<sequence length="515" mass="57838">MCILFFFGPQSTSEPSSHSLSHQPHLVSSPQLPSTPPQYPQLLPQSLSQPPKASFSLAHHQPPQNCIAHFILNTTAIYLSLLSSSNQHQHLPSHPVMYNRAPTTSHNEDNDNGLFNRSTINGEQQTSKRKRVRPGKNVKRWELKKKTALQPFQATSTDPSQEQEDEKGISSTHSATQSNNNNTNNNQKEKIFVYLVPPSHQFDPKPSEAITTQQTLQLYQHFTHGTCVAAPRGEPPFCKVKYVPFDTMSAEELQGWEKLVCHFFDRTNYVAAVKNNGPQVDGSMWADGWRKGSKKESFGRYCSVGKLVKMMLLANYNPQDEAASIKEASDFISIQLQHLAPGVFEKYRETLIENNLPSMSHMEYPLPYDALDFASFLTFTMFDFHNGPHCDTDANHWTLVCWIPIFNPRNCSEDDPILANDDFDMLGGQFTFRDFQVCLDLNHVLGVALCVFRSRDYTHQTLPGASPSGKYTRIGFSGQMSEAMSNAVVAHINGTAPFLEVAGQEKQVSNAQKKL</sequence>
<evidence type="ECO:0000256" key="1">
    <source>
        <dbReference type="SAM" id="MobiDB-lite"/>
    </source>
</evidence>
<evidence type="ECO:0000259" key="2">
    <source>
        <dbReference type="Pfam" id="PF20515"/>
    </source>
</evidence>
<dbReference type="InterPro" id="IPR046798">
    <property type="entry name" value="2OG-FeII_Oxy_6"/>
</dbReference>
<feature type="compositionally biased region" description="Polar residues" evidence="1">
    <location>
        <begin position="169"/>
        <end position="178"/>
    </location>
</feature>
<organism evidence="3 4">
    <name type="scientific">Puccinia graminis f. sp. tritici</name>
    <dbReference type="NCBI Taxonomy" id="56615"/>
    <lineage>
        <taxon>Eukaryota</taxon>
        <taxon>Fungi</taxon>
        <taxon>Dikarya</taxon>
        <taxon>Basidiomycota</taxon>
        <taxon>Pucciniomycotina</taxon>
        <taxon>Pucciniomycetes</taxon>
        <taxon>Pucciniales</taxon>
        <taxon>Pucciniaceae</taxon>
        <taxon>Puccinia</taxon>
    </lineage>
</organism>
<feature type="compositionally biased region" description="Polar residues" evidence="1">
    <location>
        <begin position="113"/>
        <end position="125"/>
    </location>
</feature>
<feature type="compositionally biased region" description="Polar residues" evidence="1">
    <location>
        <begin position="150"/>
        <end position="160"/>
    </location>
</feature>
<feature type="region of interest" description="Disordered" evidence="1">
    <location>
        <begin position="88"/>
        <end position="186"/>
    </location>
</feature>
<feature type="compositionally biased region" description="Basic residues" evidence="1">
    <location>
        <begin position="127"/>
        <end position="138"/>
    </location>
</feature>
<evidence type="ECO:0000313" key="4">
    <source>
        <dbReference type="Proteomes" id="UP000324748"/>
    </source>
</evidence>
<reference evidence="3 4" key="1">
    <citation type="submission" date="2019-05" db="EMBL/GenBank/DDBJ databases">
        <title>Emergence of the Ug99 lineage of the wheat stem rust pathogen through somatic hybridization.</title>
        <authorList>
            <person name="Li F."/>
            <person name="Upadhyaya N.M."/>
            <person name="Sperschneider J."/>
            <person name="Matny O."/>
            <person name="Nguyen-Phuc H."/>
            <person name="Mago R."/>
            <person name="Raley C."/>
            <person name="Miller M.E."/>
            <person name="Silverstein K.A.T."/>
            <person name="Henningsen E."/>
            <person name="Hirsch C.D."/>
            <person name="Visser B."/>
            <person name="Pretorius Z.A."/>
            <person name="Steffenson B.J."/>
            <person name="Schwessinger B."/>
            <person name="Dodds P.N."/>
            <person name="Figueroa M."/>
        </authorList>
    </citation>
    <scope>NUCLEOTIDE SEQUENCE [LARGE SCALE GENOMIC DNA]</scope>
    <source>
        <strain evidence="3">21-0</strain>
    </source>
</reference>
<evidence type="ECO:0000313" key="3">
    <source>
        <dbReference type="EMBL" id="KAA1091084.1"/>
    </source>
</evidence>
<name>A0A5B0NRF6_PUCGR</name>
<dbReference type="OrthoDB" id="2505591at2759"/>
<dbReference type="AlphaFoldDB" id="A0A5B0NRF6"/>